<feature type="compositionally biased region" description="Low complexity" evidence="5">
    <location>
        <begin position="756"/>
        <end position="770"/>
    </location>
</feature>
<keyword evidence="8" id="KW-1185">Reference proteome</keyword>
<dbReference type="GO" id="GO:0043022">
    <property type="term" value="F:ribosome binding"/>
    <property type="evidence" value="ECO:0007669"/>
    <property type="project" value="TreeGrafter"/>
</dbReference>
<gene>
    <name evidence="7" type="primary">znf598</name>
    <name evidence="7" type="ORF">T02_245</name>
</gene>
<dbReference type="GO" id="GO:0016567">
    <property type="term" value="P:protein ubiquitination"/>
    <property type="evidence" value="ECO:0007669"/>
    <property type="project" value="TreeGrafter"/>
</dbReference>
<dbReference type="SUPFAM" id="SSF57850">
    <property type="entry name" value="RING/U-box"/>
    <property type="match status" value="1"/>
</dbReference>
<dbReference type="PANTHER" id="PTHR22938">
    <property type="entry name" value="ZINC FINGER PROTEIN 598"/>
    <property type="match status" value="1"/>
</dbReference>
<dbReference type="OrthoDB" id="3838338at2759"/>
<organism evidence="7 8">
    <name type="scientific">Trichinella nativa</name>
    <dbReference type="NCBI Taxonomy" id="6335"/>
    <lineage>
        <taxon>Eukaryota</taxon>
        <taxon>Metazoa</taxon>
        <taxon>Ecdysozoa</taxon>
        <taxon>Nematoda</taxon>
        <taxon>Enoplea</taxon>
        <taxon>Dorylaimia</taxon>
        <taxon>Trichinellida</taxon>
        <taxon>Trichinellidae</taxon>
        <taxon>Trichinella</taxon>
    </lineage>
</organism>
<dbReference type="InterPro" id="IPR044288">
    <property type="entry name" value="ZNF598/HEL2"/>
</dbReference>
<dbReference type="SMART" id="SM00184">
    <property type="entry name" value="RING"/>
    <property type="match status" value="1"/>
</dbReference>
<evidence type="ECO:0000313" key="8">
    <source>
        <dbReference type="Proteomes" id="UP000054721"/>
    </source>
</evidence>
<dbReference type="InterPro" id="IPR013083">
    <property type="entry name" value="Znf_RING/FYVE/PHD"/>
</dbReference>
<dbReference type="Pfam" id="PF23202">
    <property type="entry name" value="PAH_ZNF598"/>
    <property type="match status" value="1"/>
</dbReference>
<proteinExistence type="predicted"/>
<dbReference type="Pfam" id="PF15043">
    <property type="entry name" value="CNRIP1"/>
    <property type="match status" value="1"/>
</dbReference>
<dbReference type="EMBL" id="JYDW01000100">
    <property type="protein sequence ID" value="KRZ56135.1"/>
    <property type="molecule type" value="Genomic_DNA"/>
</dbReference>
<feature type="region of interest" description="Disordered" evidence="5">
    <location>
        <begin position="722"/>
        <end position="770"/>
    </location>
</feature>
<keyword evidence="2 4" id="KW-0863">Zinc-finger</keyword>
<dbReference type="Gene3D" id="3.30.40.10">
    <property type="entry name" value="Zinc/RING finger domain, C3HC4 (zinc finger)"/>
    <property type="match status" value="1"/>
</dbReference>
<protein>
    <submittedName>
        <fullName evidence="7">Zinc finger protein</fullName>
    </submittedName>
</protein>
<feature type="domain" description="RING-type" evidence="6">
    <location>
        <begin position="28"/>
        <end position="68"/>
    </location>
</feature>
<keyword evidence="3" id="KW-0862">Zinc</keyword>
<evidence type="ECO:0000256" key="3">
    <source>
        <dbReference type="ARBA" id="ARBA00022833"/>
    </source>
</evidence>
<evidence type="ECO:0000259" key="6">
    <source>
        <dbReference type="PROSITE" id="PS50089"/>
    </source>
</evidence>
<dbReference type="PROSITE" id="PS50089">
    <property type="entry name" value="ZF_RING_2"/>
    <property type="match status" value="1"/>
</dbReference>
<feature type="compositionally biased region" description="Basic and acidic residues" evidence="5">
    <location>
        <begin position="722"/>
        <end position="732"/>
    </location>
</feature>
<dbReference type="PANTHER" id="PTHR22938:SF0">
    <property type="entry name" value="E3 UBIQUITIN-PROTEIN LIGASE ZNF598"/>
    <property type="match status" value="1"/>
</dbReference>
<keyword evidence="1" id="KW-0479">Metal-binding</keyword>
<sequence>MYKKVMINSVTAHLHLQIEMSVEDGLQCIICLQQREYFCVSSCDHAICLTCVIRIMMLKDSKECPVCRVVMEKVIAFVGDEKKKTKFVEVLNIPHVTGIRYEEKGIFFTNQELKQFADNLLSHVCQICENRMVFPTFRHLEVHMRHQHERFSCDICTVNLTLFSEERQFFTRVALARHRRIGDDKKLGERGHPLCKFCDERYFDADMLFRHCRTVHHFCHFCSSNNMNDFFPTLDALKDHFRSSHFFCEIDNCANEPYGVVFENKVDYQCHLNSNHSETMGRYFSRENRHLLELHGEFQQDWHAGSKRRSRRLEALIENKQKGIQQQPSVQQSFHLENEDFPNLNPNIASSSGVQSNNNYSSTAVTKNWKKSKEVVPFIDDFPPLSSSSSNAPVVVDDTADKRSPWCTVNGNKRKGKEKCDFSKGGRTDLLSHTSSAAAKANSDLMKNQHLCSTSPELADAEQMFRNDNTSDHVKKAEQPASQYENEFPELPVKDSLIQNCNSEPWIEWSFPNKLSKQVAAPKKEPGVLKNLKANQPSEAHQSRSKTKFLLEPIEEKHNEAGSSKTKAKNAKMNLTMMNCDADFPPLVNENSMCNTTGMPLLGFKGKLQFKSRDVVKIDVTVNETQKMPNNADMVEFPSLPGSKDVHTAGNVEYSAKTNANYSAAVLKVQNGSSTAKFRNAEEQQQMKVDELTNKNVKASMKQQTASLNEDTAAVQSPFHAQHDSMKLEQKNTNKSGAYIEGKKFKDKAGLRSNGHKQVQGKSSQKSAKGSNPQYCDFYLNLNTHMQNVHGCCCCSWFRKRKIGRMKCNLSEKRKLNRSDASRVKWDSEERMKKEAKSNCFNFFLHVKYPEFYEKCLPYIENRSGKKWKSGEFLKLSQYEEQSANLRGRLVASMSDNELASFENLLNNFQEGKMIAGDFFSEMMHQLGEGLFLSVFPEMISLMPNVDMQKKLLRCYITHCVNCGEDLQVRFQSVDLCHICSQMDTMTMETLLLSSTLLLLPFNKHGGAKLAVMKPPSRFEVHIRFCCLKPENAETTFKVDGRRFNMSTKTLKLYRDTTYRIGVTSSPPMEFEEAEINGENLISHLEPDGGIEADWSTAGFSKTKSRSRCNIRLMLRGVFGSVTQDLQCKFYDISDPHAQWGDKFRQMVLVCSTYDDLWG</sequence>
<evidence type="ECO:0000256" key="1">
    <source>
        <dbReference type="ARBA" id="ARBA00022723"/>
    </source>
</evidence>
<comment type="caution">
    <text evidence="7">The sequence shown here is derived from an EMBL/GenBank/DDBJ whole genome shotgun (WGS) entry which is preliminary data.</text>
</comment>
<dbReference type="Pfam" id="PF25447">
    <property type="entry name" value="RING_ZNF598"/>
    <property type="match status" value="1"/>
</dbReference>
<dbReference type="InterPro" id="IPR057634">
    <property type="entry name" value="PAH_ZNF598/HEL2"/>
</dbReference>
<evidence type="ECO:0000256" key="4">
    <source>
        <dbReference type="PROSITE-ProRule" id="PRU00175"/>
    </source>
</evidence>
<dbReference type="AlphaFoldDB" id="A0A0V1L9X4"/>
<dbReference type="STRING" id="6335.A0A0V1L9X4"/>
<accession>A0A0V1L9X4</accession>
<dbReference type="SMART" id="SM00355">
    <property type="entry name" value="ZnF_C2H2"/>
    <property type="match status" value="4"/>
</dbReference>
<dbReference type="InterPro" id="IPR017907">
    <property type="entry name" value="Znf_RING_CS"/>
</dbReference>
<evidence type="ECO:0000256" key="2">
    <source>
        <dbReference type="ARBA" id="ARBA00022771"/>
    </source>
</evidence>
<dbReference type="Proteomes" id="UP000054721">
    <property type="component" value="Unassembled WGS sequence"/>
</dbReference>
<reference evidence="7 8" key="1">
    <citation type="submission" date="2015-05" db="EMBL/GenBank/DDBJ databases">
        <title>Evolution of Trichinella species and genotypes.</title>
        <authorList>
            <person name="Korhonen P.K."/>
            <person name="Edoardo P."/>
            <person name="Giuseppe L.R."/>
            <person name="Gasser R.B."/>
        </authorList>
    </citation>
    <scope>NUCLEOTIDE SEQUENCE [LARGE SCALE GENOMIC DNA]</scope>
    <source>
        <strain evidence="7">ISS10</strain>
    </source>
</reference>
<evidence type="ECO:0000256" key="5">
    <source>
        <dbReference type="SAM" id="MobiDB-lite"/>
    </source>
</evidence>
<feature type="compositionally biased region" description="Basic and acidic residues" evidence="5">
    <location>
        <begin position="741"/>
        <end position="750"/>
    </location>
</feature>
<name>A0A0V1L9X4_9BILA</name>
<dbReference type="InterPro" id="IPR029204">
    <property type="entry name" value="CNRIP1"/>
</dbReference>
<evidence type="ECO:0000313" key="7">
    <source>
        <dbReference type="EMBL" id="KRZ56135.1"/>
    </source>
</evidence>
<dbReference type="InterPro" id="IPR013087">
    <property type="entry name" value="Znf_C2H2_type"/>
</dbReference>
<dbReference type="PROSITE" id="PS00518">
    <property type="entry name" value="ZF_RING_1"/>
    <property type="match status" value="1"/>
</dbReference>
<dbReference type="GO" id="GO:0008270">
    <property type="term" value="F:zinc ion binding"/>
    <property type="evidence" value="ECO:0007669"/>
    <property type="project" value="UniProtKB-KW"/>
</dbReference>
<dbReference type="GO" id="GO:0072344">
    <property type="term" value="P:rescue of stalled ribosome"/>
    <property type="evidence" value="ECO:0007669"/>
    <property type="project" value="InterPro"/>
</dbReference>
<dbReference type="InterPro" id="IPR001841">
    <property type="entry name" value="Znf_RING"/>
</dbReference>
<dbReference type="GO" id="GO:0061630">
    <property type="term" value="F:ubiquitin protein ligase activity"/>
    <property type="evidence" value="ECO:0007669"/>
    <property type="project" value="InterPro"/>
</dbReference>